<evidence type="ECO:0000313" key="1">
    <source>
        <dbReference type="Proteomes" id="UP000887579"/>
    </source>
</evidence>
<organism evidence="1 2">
    <name type="scientific">Panagrolaimus sp. ES5</name>
    <dbReference type="NCBI Taxonomy" id="591445"/>
    <lineage>
        <taxon>Eukaryota</taxon>
        <taxon>Metazoa</taxon>
        <taxon>Ecdysozoa</taxon>
        <taxon>Nematoda</taxon>
        <taxon>Chromadorea</taxon>
        <taxon>Rhabditida</taxon>
        <taxon>Tylenchina</taxon>
        <taxon>Panagrolaimomorpha</taxon>
        <taxon>Panagrolaimoidea</taxon>
        <taxon>Panagrolaimidae</taxon>
        <taxon>Panagrolaimus</taxon>
    </lineage>
</organism>
<reference evidence="2" key="1">
    <citation type="submission" date="2022-11" db="UniProtKB">
        <authorList>
            <consortium name="WormBaseParasite"/>
        </authorList>
    </citation>
    <scope>IDENTIFICATION</scope>
</reference>
<dbReference type="Proteomes" id="UP000887579">
    <property type="component" value="Unplaced"/>
</dbReference>
<accession>A0AC34FA60</accession>
<evidence type="ECO:0000313" key="2">
    <source>
        <dbReference type="WBParaSite" id="ES5_v2.g14164.t1"/>
    </source>
</evidence>
<sequence length="344" mass="40138">MTDPKNDQTMDDLIDLMRSSNSVNDYTATEKHPHFDNYKNVGKIATSQKERRIEHLERQKSRRNASFNRQRPIFEESNDKEKDNDMESEDEIEYVKNVDKRKNPFLQKNIPICKKYKDQLMLSEWLIDIPNELRGSWTMVASPKGKRCIVVAKGFKTCIPGGGDDANGKTILDCIKNGRKFFIIDVIFANQKAFYEVEAIKRFKEIKNIVKNIPASNEKSTQFSEAPRCPCNNEEMTKMMSKPLGFEISGLLFYNNDGWYTPGYTPLVGWLEPWMLPEVINIQIHESYFIEKKNALPLKEYVEDFNNKHNHHYVNGKPWEENQETTEESKKDGTEDEKMDKLSL</sequence>
<protein>
    <submittedName>
        <fullName evidence="2">Snurportin-1</fullName>
    </submittedName>
</protein>
<name>A0AC34FA60_9BILA</name>
<dbReference type="WBParaSite" id="ES5_v2.g14164.t1">
    <property type="protein sequence ID" value="ES5_v2.g14164.t1"/>
    <property type="gene ID" value="ES5_v2.g14164"/>
</dbReference>
<proteinExistence type="predicted"/>